<name>A0A173GCT4_9CAUD</name>
<dbReference type="EMBL" id="KX066068">
    <property type="protein sequence ID" value="ANH51117.1"/>
    <property type="molecule type" value="Genomic_DNA"/>
</dbReference>
<organism evidence="1 2">
    <name type="scientific">Pseudomonas phage VSW-3</name>
    <dbReference type="NCBI Taxonomy" id="1852562"/>
    <lineage>
        <taxon>Viruses</taxon>
        <taxon>Duplodnaviria</taxon>
        <taxon>Heunggongvirae</taxon>
        <taxon>Uroviricota</taxon>
        <taxon>Caudoviricetes</taxon>
        <taxon>Autographivirales</taxon>
        <taxon>Autonotataviridae</taxon>
        <taxon>Napahaivirus</taxon>
        <taxon>Napahaivirus VSW3</taxon>
    </lineage>
</organism>
<evidence type="ECO:0000313" key="1">
    <source>
        <dbReference type="EMBL" id="ANH51117.1"/>
    </source>
</evidence>
<protein>
    <submittedName>
        <fullName evidence="1">Uncharacterized protein</fullName>
    </submittedName>
</protein>
<proteinExistence type="predicted"/>
<dbReference type="Proteomes" id="UP000222360">
    <property type="component" value="Segment"/>
</dbReference>
<evidence type="ECO:0000313" key="2">
    <source>
        <dbReference type="Proteomes" id="UP000222360"/>
    </source>
</evidence>
<accession>A0A173GCT4</accession>
<keyword evidence="2" id="KW-1185">Reference proteome</keyword>
<sequence length="85" mass="9553">MTQRIICCKIHLMPAARDRAARALYDGAAYGSKAAKEFTGPDFQDVKGVTHWPDVVRVELKSGDVYTYPIHQVARIKEYSKEVLA</sequence>
<gene>
    <name evidence="1" type="ORF">VSW3_42</name>
</gene>
<reference evidence="1 2" key="1">
    <citation type="submission" date="2016-04" db="EMBL/GenBank/DDBJ databases">
        <title>Complete genome of Pseudomonas fluorescens phage VSW-3.</title>
        <authorList>
            <person name="Zhang C.-J."/>
            <person name="Wei Y.-L."/>
            <person name="Ji X.-L."/>
        </authorList>
    </citation>
    <scope>NUCLEOTIDE SEQUENCE [LARGE SCALE GENOMIC DNA]</scope>
</reference>